<name>A0AAC8VWR9_9PROT</name>
<dbReference type="KEGG" id="ati:AL072_06385"/>
<protein>
    <submittedName>
        <fullName evidence="2">Uncharacterized protein</fullName>
    </submittedName>
</protein>
<keyword evidence="3" id="KW-1185">Reference proteome</keyword>
<dbReference type="Proteomes" id="UP000069935">
    <property type="component" value="Chromosome 1"/>
</dbReference>
<evidence type="ECO:0000313" key="2">
    <source>
        <dbReference type="EMBL" id="ALG70596.1"/>
    </source>
</evidence>
<reference evidence="2 3" key="2">
    <citation type="journal article" date="2016" name="Genome Announc.">
        <title>Complete Genome Sequence of a Strain of Azospirillum thiophilum Isolated from a Sulfide Spring.</title>
        <authorList>
            <person name="Fomenkov A."/>
            <person name="Vincze T."/>
            <person name="Grabovich M."/>
            <person name="Anton B.P."/>
            <person name="Dubinina G."/>
            <person name="Orlova M."/>
            <person name="Belousova E."/>
            <person name="Roberts R.J."/>
        </authorList>
    </citation>
    <scope>NUCLEOTIDE SEQUENCE [LARGE SCALE GENOMIC DNA]</scope>
    <source>
        <strain evidence="2 3">BV-S</strain>
    </source>
</reference>
<proteinExistence type="predicted"/>
<accession>A0AAC8VWR9</accession>
<feature type="region of interest" description="Disordered" evidence="1">
    <location>
        <begin position="84"/>
        <end position="103"/>
    </location>
</feature>
<dbReference type="AlphaFoldDB" id="A0AAC8VWR9"/>
<reference evidence="3" key="1">
    <citation type="submission" date="2015-08" db="EMBL/GenBank/DDBJ databases">
        <title>Complete Genome Sequence of Azospirillum thiophilum BV-S.</title>
        <authorList>
            <person name="Fomenkov A."/>
            <person name="Vincze T."/>
            <person name="Grabovich M."/>
            <person name="Dubinina G."/>
            <person name="Orlova M."/>
            <person name="Belousova E."/>
            <person name="Roberts R.J."/>
        </authorList>
    </citation>
    <scope>NUCLEOTIDE SEQUENCE [LARGE SCALE GENOMIC DNA]</scope>
    <source>
        <strain evidence="3">BV-S</strain>
    </source>
</reference>
<organism evidence="2 3">
    <name type="scientific">Azospirillum thiophilum</name>
    <dbReference type="NCBI Taxonomy" id="528244"/>
    <lineage>
        <taxon>Bacteria</taxon>
        <taxon>Pseudomonadati</taxon>
        <taxon>Pseudomonadota</taxon>
        <taxon>Alphaproteobacteria</taxon>
        <taxon>Rhodospirillales</taxon>
        <taxon>Azospirillaceae</taxon>
        <taxon>Azospirillum</taxon>
    </lineage>
</organism>
<evidence type="ECO:0000313" key="3">
    <source>
        <dbReference type="Proteomes" id="UP000069935"/>
    </source>
</evidence>
<evidence type="ECO:0000256" key="1">
    <source>
        <dbReference type="SAM" id="MobiDB-lite"/>
    </source>
</evidence>
<gene>
    <name evidence="2" type="ORF">AL072_06385</name>
</gene>
<sequence length="103" mass="11407">MAEQKAKPVSPRTAKGDDLVRLVGIEAERAKKGTQQIIEMLTEDEKDGGPNPLDQIAEILERISDTLNGFEMRLSEIESTLGRMRPTLFREGEAPASTRSQPN</sequence>
<dbReference type="EMBL" id="CP012401">
    <property type="protein sequence ID" value="ALG70596.1"/>
    <property type="molecule type" value="Genomic_DNA"/>
</dbReference>